<dbReference type="Gene3D" id="3.20.10.10">
    <property type="entry name" value="D-amino Acid Aminotransferase, subunit A, domain 2"/>
    <property type="match status" value="1"/>
</dbReference>
<keyword evidence="3" id="KW-0032">Aminotransferase</keyword>
<dbReference type="Proteomes" id="UP000007174">
    <property type="component" value="Unassembled WGS sequence"/>
</dbReference>
<dbReference type="PANTHER" id="PTHR42825:SF2">
    <property type="entry name" value="BRANCHED-CHAIN-AMINO-ACID AMINOTRANSFERASE 3, CHLOROPLASTIC-RELATED"/>
    <property type="match status" value="1"/>
</dbReference>
<accession>H1VAG9</accession>
<proteinExistence type="inferred from homology"/>
<name>H1VAG9_COLHI</name>
<dbReference type="STRING" id="759273.H1VAG9"/>
<dbReference type="SUPFAM" id="SSF56752">
    <property type="entry name" value="D-aminoacid aminotransferase-like PLP-dependent enzymes"/>
    <property type="match status" value="1"/>
</dbReference>
<dbReference type="PANTHER" id="PTHR42825">
    <property type="entry name" value="AMINO ACID AMINOTRANSFERASE"/>
    <property type="match status" value="1"/>
</dbReference>
<sequence length="152" mass="16508">MSESGFLYLRPVLFGAGPQLMLRPPEHIVFAVYVAPMASLYHGTSAVDALVLDDFDRAAPRGVGAGKLGGNYAPVWPYSTKAAEAGFPVTLHLYSATRSSVEEFSTSGFVGILTADGRREDIGWKVHREKVPFAGLDRFSRVFADQIQESAK</sequence>
<evidence type="ECO:0000313" key="7">
    <source>
        <dbReference type="Proteomes" id="UP000007174"/>
    </source>
</evidence>
<dbReference type="EMBL" id="CACQ02002365">
    <property type="protein sequence ID" value="CCF37222.1"/>
    <property type="molecule type" value="Genomic_DNA"/>
</dbReference>
<evidence type="ECO:0000256" key="4">
    <source>
        <dbReference type="ARBA" id="ARBA00022679"/>
    </source>
</evidence>
<dbReference type="AlphaFoldDB" id="H1VAG9"/>
<organism evidence="6 7">
    <name type="scientific">Colletotrichum higginsianum (strain IMI 349063)</name>
    <name type="common">Crucifer anthracnose fungus</name>
    <dbReference type="NCBI Taxonomy" id="759273"/>
    <lineage>
        <taxon>Eukaryota</taxon>
        <taxon>Fungi</taxon>
        <taxon>Dikarya</taxon>
        <taxon>Ascomycota</taxon>
        <taxon>Pezizomycotina</taxon>
        <taxon>Sordariomycetes</taxon>
        <taxon>Hypocreomycetidae</taxon>
        <taxon>Glomerellales</taxon>
        <taxon>Glomerellaceae</taxon>
        <taxon>Colletotrichum</taxon>
        <taxon>Colletotrichum destructivum species complex</taxon>
    </lineage>
</organism>
<evidence type="ECO:0008006" key="8">
    <source>
        <dbReference type="Google" id="ProtNLM"/>
    </source>
</evidence>
<comment type="cofactor">
    <cofactor evidence="1">
        <name>pyridoxal 5'-phosphate</name>
        <dbReference type="ChEBI" id="CHEBI:597326"/>
    </cofactor>
</comment>
<evidence type="ECO:0000313" key="6">
    <source>
        <dbReference type="EMBL" id="CCF37222.1"/>
    </source>
</evidence>
<keyword evidence="4" id="KW-0808">Transferase</keyword>
<keyword evidence="5" id="KW-0663">Pyridoxal phosphate</keyword>
<dbReference type="VEuPathDB" id="FungiDB:CH63R_05347"/>
<dbReference type="eggNOG" id="KOG0975">
    <property type="taxonomic scope" value="Eukaryota"/>
</dbReference>
<reference evidence="7" key="1">
    <citation type="journal article" date="2012" name="Nat. Genet.">
        <title>Lifestyle transitions in plant pathogenic Colletotrichum fungi deciphered by genome and transcriptome analyses.</title>
        <authorList>
            <person name="O'Connell R.J."/>
            <person name="Thon M.R."/>
            <person name="Hacquard S."/>
            <person name="Amyotte S.G."/>
            <person name="Kleemann J."/>
            <person name="Torres M.F."/>
            <person name="Damm U."/>
            <person name="Buiate E.A."/>
            <person name="Epstein L."/>
            <person name="Alkan N."/>
            <person name="Altmueller J."/>
            <person name="Alvarado-Balderrama L."/>
            <person name="Bauser C.A."/>
            <person name="Becker C."/>
            <person name="Birren B.W."/>
            <person name="Chen Z."/>
            <person name="Choi J."/>
            <person name="Crouch J.A."/>
            <person name="Duvick J.P."/>
            <person name="Farman M.A."/>
            <person name="Gan P."/>
            <person name="Heiman D."/>
            <person name="Henrissat B."/>
            <person name="Howard R.J."/>
            <person name="Kabbage M."/>
            <person name="Koch C."/>
            <person name="Kracher B."/>
            <person name="Kubo Y."/>
            <person name="Law A.D."/>
            <person name="Lebrun M.-H."/>
            <person name="Lee Y.-H."/>
            <person name="Miyara I."/>
            <person name="Moore N."/>
            <person name="Neumann U."/>
            <person name="Nordstroem K."/>
            <person name="Panaccione D.G."/>
            <person name="Panstruga R."/>
            <person name="Place M."/>
            <person name="Proctor R.H."/>
            <person name="Prusky D."/>
            <person name="Rech G."/>
            <person name="Reinhardt R."/>
            <person name="Rollins J.A."/>
            <person name="Rounsley S."/>
            <person name="Schardl C.L."/>
            <person name="Schwartz D.C."/>
            <person name="Shenoy N."/>
            <person name="Shirasu K."/>
            <person name="Sikhakolli U.R."/>
            <person name="Stueber K."/>
            <person name="Sukno S.A."/>
            <person name="Sweigard J.A."/>
            <person name="Takano Y."/>
            <person name="Takahara H."/>
            <person name="Trail F."/>
            <person name="van der Does H.C."/>
            <person name="Voll L.M."/>
            <person name="Will I."/>
            <person name="Young S."/>
            <person name="Zeng Q."/>
            <person name="Zhang J."/>
            <person name="Zhou S."/>
            <person name="Dickman M.B."/>
            <person name="Schulze-Lefert P."/>
            <person name="Ver Loren van Themaat E."/>
            <person name="Ma L.-J."/>
            <person name="Vaillancourt L.J."/>
        </authorList>
    </citation>
    <scope>NUCLEOTIDE SEQUENCE [LARGE SCALE GENOMIC DNA]</scope>
    <source>
        <strain evidence="7">IMI 349063</strain>
    </source>
</reference>
<dbReference type="Gene3D" id="3.30.470.10">
    <property type="match status" value="1"/>
</dbReference>
<dbReference type="GO" id="GO:0009081">
    <property type="term" value="P:branched-chain amino acid metabolic process"/>
    <property type="evidence" value="ECO:0007669"/>
    <property type="project" value="InterPro"/>
</dbReference>
<evidence type="ECO:0000256" key="2">
    <source>
        <dbReference type="ARBA" id="ARBA00009320"/>
    </source>
</evidence>
<dbReference type="InterPro" id="IPR005786">
    <property type="entry name" value="B_amino_transII"/>
</dbReference>
<dbReference type="InterPro" id="IPR043132">
    <property type="entry name" value="BCAT-like_C"/>
</dbReference>
<dbReference type="GO" id="GO:0004084">
    <property type="term" value="F:branched-chain-amino-acid transaminase activity"/>
    <property type="evidence" value="ECO:0007669"/>
    <property type="project" value="InterPro"/>
</dbReference>
<dbReference type="InterPro" id="IPR036038">
    <property type="entry name" value="Aminotransferase-like"/>
</dbReference>
<dbReference type="InterPro" id="IPR043131">
    <property type="entry name" value="BCAT-like_N"/>
</dbReference>
<evidence type="ECO:0000256" key="5">
    <source>
        <dbReference type="ARBA" id="ARBA00022898"/>
    </source>
</evidence>
<evidence type="ECO:0000256" key="1">
    <source>
        <dbReference type="ARBA" id="ARBA00001933"/>
    </source>
</evidence>
<protein>
    <recommendedName>
        <fullName evidence="8">Branched-chain amino acid aminotransferase</fullName>
    </recommendedName>
</protein>
<evidence type="ECO:0000256" key="3">
    <source>
        <dbReference type="ARBA" id="ARBA00022576"/>
    </source>
</evidence>
<comment type="similarity">
    <text evidence="2">Belongs to the class-IV pyridoxal-phosphate-dependent aminotransferase family.</text>
</comment>
<gene>
    <name evidence="6" type="ORF">CH063_08611</name>
</gene>
<dbReference type="HOGENOM" id="CLU_1722245_0_0_1"/>